<gene>
    <name evidence="1" type="ORF">M5K25_008193</name>
</gene>
<protein>
    <recommendedName>
        <fullName evidence="3">DUF4283 domain-containing protein</fullName>
    </recommendedName>
</protein>
<evidence type="ECO:0000313" key="2">
    <source>
        <dbReference type="Proteomes" id="UP001552299"/>
    </source>
</evidence>
<dbReference type="PANTHER" id="PTHR31286">
    <property type="entry name" value="GLYCINE-RICH CELL WALL STRUCTURAL PROTEIN 1.8-LIKE"/>
    <property type="match status" value="1"/>
</dbReference>
<evidence type="ECO:0008006" key="3">
    <source>
        <dbReference type="Google" id="ProtNLM"/>
    </source>
</evidence>
<dbReference type="AlphaFoldDB" id="A0ABD0V832"/>
<name>A0ABD0V832_DENTH</name>
<dbReference type="InterPro" id="IPR040256">
    <property type="entry name" value="At4g02000-like"/>
</dbReference>
<dbReference type="PANTHER" id="PTHR31286:SF179">
    <property type="entry name" value="RNASE H TYPE-1 DOMAIN-CONTAINING PROTEIN"/>
    <property type="match status" value="1"/>
</dbReference>
<reference evidence="1 2" key="1">
    <citation type="journal article" date="2024" name="Plant Biotechnol. J.">
        <title>Dendrobium thyrsiflorum genome and its molecular insights into genes involved in important horticultural traits.</title>
        <authorList>
            <person name="Chen B."/>
            <person name="Wang J.Y."/>
            <person name="Zheng P.J."/>
            <person name="Li K.L."/>
            <person name="Liang Y.M."/>
            <person name="Chen X.F."/>
            <person name="Zhang C."/>
            <person name="Zhao X."/>
            <person name="He X."/>
            <person name="Zhang G.Q."/>
            <person name="Liu Z.J."/>
            <person name="Xu Q."/>
        </authorList>
    </citation>
    <scope>NUCLEOTIDE SEQUENCE [LARGE SCALE GENOMIC DNA]</scope>
    <source>
        <strain evidence="1">GZMU011</strain>
    </source>
</reference>
<dbReference type="EMBL" id="JANQDX010000007">
    <property type="protein sequence ID" value="KAL0921149.1"/>
    <property type="molecule type" value="Genomic_DNA"/>
</dbReference>
<sequence>MTTITPEVKFLGWTTSGWGVKCPNEVGSSSLVIKWSPLFDISAESPIILIWISFPKLQPHFFSHRILHGLGSLFGRPLQIDNATAMGSRPSVVRVLVEIDVTKQYPASIWLGPKKYGYVQKVVMDDFTEFCDHCKMLGHCKSQCYHLNPHLRKTNVVKAKTIEVDEPINPNEIVSNQTLNICQTPSKILENSAPLTVHLGNGNGQNTLAKAYDLNNNDTITHQDDILLGGKNTLDDLDVELPNGSKSLSLDVSNMVPAVVITIISATNLNVVRENVLHSDTGLASNADSGSVCSSDKSDDQWEEREINSDVERYTLKESHNAGYAFGSKDDSDWTYVKGKNRANAPAARLAGHRISNAYPHFFDLFMVPNHIKGLIYLDAIGIPYV</sequence>
<proteinExistence type="predicted"/>
<dbReference type="Proteomes" id="UP001552299">
    <property type="component" value="Unassembled WGS sequence"/>
</dbReference>
<accession>A0ABD0V832</accession>
<keyword evidence="2" id="KW-1185">Reference proteome</keyword>
<comment type="caution">
    <text evidence="1">The sequence shown here is derived from an EMBL/GenBank/DDBJ whole genome shotgun (WGS) entry which is preliminary data.</text>
</comment>
<organism evidence="1 2">
    <name type="scientific">Dendrobium thyrsiflorum</name>
    <name type="common">Pinecone-like raceme dendrobium</name>
    <name type="synonym">Orchid</name>
    <dbReference type="NCBI Taxonomy" id="117978"/>
    <lineage>
        <taxon>Eukaryota</taxon>
        <taxon>Viridiplantae</taxon>
        <taxon>Streptophyta</taxon>
        <taxon>Embryophyta</taxon>
        <taxon>Tracheophyta</taxon>
        <taxon>Spermatophyta</taxon>
        <taxon>Magnoliopsida</taxon>
        <taxon>Liliopsida</taxon>
        <taxon>Asparagales</taxon>
        <taxon>Orchidaceae</taxon>
        <taxon>Epidendroideae</taxon>
        <taxon>Malaxideae</taxon>
        <taxon>Dendrobiinae</taxon>
        <taxon>Dendrobium</taxon>
    </lineage>
</organism>
<evidence type="ECO:0000313" key="1">
    <source>
        <dbReference type="EMBL" id="KAL0921149.1"/>
    </source>
</evidence>